<keyword evidence="6 10" id="KW-0812">Transmembrane</keyword>
<organism evidence="12">
    <name type="scientific">Echinococcus granulosus</name>
    <name type="common">Hydatid tapeworm</name>
    <dbReference type="NCBI Taxonomy" id="6210"/>
    <lineage>
        <taxon>Eukaryota</taxon>
        <taxon>Metazoa</taxon>
        <taxon>Spiralia</taxon>
        <taxon>Lophotrochozoa</taxon>
        <taxon>Platyhelminthes</taxon>
        <taxon>Cestoda</taxon>
        <taxon>Eucestoda</taxon>
        <taxon>Cyclophyllidea</taxon>
        <taxon>Taeniidae</taxon>
        <taxon>Echinococcus</taxon>
        <taxon>Echinococcus granulosus group</taxon>
    </lineage>
</organism>
<reference evidence="14" key="3">
    <citation type="submission" date="2020-10" db="UniProtKB">
        <authorList>
            <consortium name="WormBaseParasite"/>
        </authorList>
    </citation>
    <scope>IDENTIFICATION</scope>
</reference>
<evidence type="ECO:0000256" key="3">
    <source>
        <dbReference type="ARBA" id="ARBA00008715"/>
    </source>
</evidence>
<keyword evidence="9 10" id="KW-0472">Membrane</keyword>
<dbReference type="EMBL" id="LK028587">
    <property type="protein sequence ID" value="CDS22774.1"/>
    <property type="molecule type" value="Genomic_DNA"/>
</dbReference>
<comment type="pathway">
    <text evidence="2 10">Protein modification; protein glycosylation.</text>
</comment>
<dbReference type="Proteomes" id="UP000492820">
    <property type="component" value="Unassembled WGS sequence"/>
</dbReference>
<sequence>MLFDGILIILASAAFKSLLFGAYHSTDFEVHRNWLAITYCTNISEWYSEATSKWTLDYPPFFAYFEWALAQIGSKLDPKMVVLSTETYSSLTTIYFQRITVLLSECLLLYSICSMLHKIFGPLGDKARITFLTATFLFAFNFGLLVVDHIHFQYNGFLFGILFLSILKAFQGNFLWSGFWFSVLLNFKHIFVYVAPVYFVFMLFHYCLKRESGRVKVVLGRLFLMAAVVGIVFTVSLAPFIYWGKLAELLARLFPFQRGLCHSYWAPNFWALYNAADKMFSASGLFSHLCLRQPTGSLENQVPMTSGLTGNYEHLCLLTIRPLHTALLTALFMLPSLVFCQWHRDGMQAVDSGFILLRSIVAAAWASFLFGWHVHEKAVLMITLPLTFLAVASRRLRGIAFYVNTVAHFSLLPLIFTPNEQPIVLSSYLLYTLTQYLLLGRSSNPVTGGLLSALWPELTSLARIHLLGLIPLLAVNRILLPRVYPHLEFLPLMLTSVYCAVGLLVAFLVYIWINFVWFWKEKQAEVEDEGENQFYQAKESFFKKND</sequence>
<feature type="transmembrane region" description="Helical" evidence="10">
    <location>
        <begin position="190"/>
        <end position="208"/>
    </location>
</feature>
<feature type="transmembrane region" description="Helical" evidence="10">
    <location>
        <begin position="323"/>
        <end position="342"/>
    </location>
</feature>
<comment type="similarity">
    <text evidence="3 10">Belongs to the ALG6/ALG8 glucosyltransferase family.</text>
</comment>
<dbReference type="InterPro" id="IPR004856">
    <property type="entry name" value="Glyco_trans_ALG6/ALG8"/>
</dbReference>
<evidence type="ECO:0000256" key="4">
    <source>
        <dbReference type="ARBA" id="ARBA00022676"/>
    </source>
</evidence>
<evidence type="ECO:0000256" key="8">
    <source>
        <dbReference type="ARBA" id="ARBA00022989"/>
    </source>
</evidence>
<evidence type="ECO:0000256" key="2">
    <source>
        <dbReference type="ARBA" id="ARBA00004922"/>
    </source>
</evidence>
<feature type="transmembrane region" description="Helical" evidence="10">
    <location>
        <begin position="220"/>
        <end position="243"/>
    </location>
</feature>
<evidence type="ECO:0000313" key="12">
    <source>
        <dbReference type="EMBL" id="CDS22774.1"/>
    </source>
</evidence>
<evidence type="ECO:0000256" key="11">
    <source>
        <dbReference type="SAM" id="SignalP"/>
    </source>
</evidence>
<gene>
    <name evidence="12" type="ORF">EgrG_001195500</name>
</gene>
<evidence type="ECO:0000256" key="10">
    <source>
        <dbReference type="RuleBase" id="RU363110"/>
    </source>
</evidence>
<proteinExistence type="inferred from homology"/>
<feature type="chain" id="PRO_5033711027" description="Alpha-1,3-glucosyltransferase" evidence="11">
    <location>
        <begin position="22"/>
        <end position="546"/>
    </location>
</feature>
<evidence type="ECO:0000256" key="6">
    <source>
        <dbReference type="ARBA" id="ARBA00022692"/>
    </source>
</evidence>
<evidence type="ECO:0000256" key="7">
    <source>
        <dbReference type="ARBA" id="ARBA00022824"/>
    </source>
</evidence>
<reference evidence="12 13" key="1">
    <citation type="journal article" date="2013" name="Nature">
        <title>The genomes of four tapeworm species reveal adaptations to parasitism.</title>
        <authorList>
            <person name="Tsai I.J."/>
            <person name="Zarowiecki M."/>
            <person name="Holroyd N."/>
            <person name="Garciarrubio A."/>
            <person name="Sanchez-Flores A."/>
            <person name="Brooks K.L."/>
            <person name="Tracey A."/>
            <person name="Bobes R.J."/>
            <person name="Fragoso G."/>
            <person name="Sciutto E."/>
            <person name="Aslett M."/>
            <person name="Beasley H."/>
            <person name="Bennett H.M."/>
            <person name="Cai J."/>
            <person name="Camicia F."/>
            <person name="Clark R."/>
            <person name="Cucher M."/>
            <person name="De Silva N."/>
            <person name="Day T.A."/>
            <person name="Deplazes P."/>
            <person name="Estrada K."/>
            <person name="Fernandez C."/>
            <person name="Holland P.W."/>
            <person name="Hou J."/>
            <person name="Hu S."/>
            <person name="Huckvale T."/>
            <person name="Hung S.S."/>
            <person name="Kamenetzky L."/>
            <person name="Keane J.A."/>
            <person name="Kiss F."/>
            <person name="Koziol U."/>
            <person name="Lambert O."/>
            <person name="Liu K."/>
            <person name="Luo X."/>
            <person name="Luo Y."/>
            <person name="Macchiaroli N."/>
            <person name="Nichol S."/>
            <person name="Paps J."/>
            <person name="Parkinson J."/>
            <person name="Pouchkina-Stantcheva N."/>
            <person name="Riddiford N."/>
            <person name="Rosenzvit M."/>
            <person name="Salinas G."/>
            <person name="Wasmuth J.D."/>
            <person name="Zamanian M."/>
            <person name="Zheng Y."/>
            <person name="Cai X."/>
            <person name="Soberon X."/>
            <person name="Olson P.D."/>
            <person name="Laclette J.P."/>
            <person name="Brehm K."/>
            <person name="Berriman M."/>
            <person name="Garciarrubio A."/>
            <person name="Bobes R.J."/>
            <person name="Fragoso G."/>
            <person name="Sanchez-Flores A."/>
            <person name="Estrada K."/>
            <person name="Cevallos M.A."/>
            <person name="Morett E."/>
            <person name="Gonzalez V."/>
            <person name="Portillo T."/>
            <person name="Ochoa-Leyva A."/>
            <person name="Jose M.V."/>
            <person name="Sciutto E."/>
            <person name="Landa A."/>
            <person name="Jimenez L."/>
            <person name="Valdes V."/>
            <person name="Carrero J.C."/>
            <person name="Larralde C."/>
            <person name="Morales-Montor J."/>
            <person name="Limon-Lason J."/>
            <person name="Soberon X."/>
            <person name="Laclette J.P."/>
        </authorList>
    </citation>
    <scope>NUCLEOTIDE SEQUENCE [LARGE SCALE GENOMIC DNA]</scope>
</reference>
<feature type="transmembrane region" description="Helical" evidence="10">
    <location>
        <begin position="129"/>
        <end position="147"/>
    </location>
</feature>
<keyword evidence="4 10" id="KW-0328">Glycosyltransferase</keyword>
<evidence type="ECO:0000256" key="5">
    <source>
        <dbReference type="ARBA" id="ARBA00022679"/>
    </source>
</evidence>
<keyword evidence="5 10" id="KW-0808">Transferase</keyword>
<comment type="subcellular location">
    <subcellularLocation>
        <location evidence="1 10">Endoplasmic reticulum membrane</location>
        <topology evidence="1 10">Multi-pass membrane protein</topology>
    </subcellularLocation>
</comment>
<feature type="transmembrane region" description="Helical" evidence="10">
    <location>
        <begin position="354"/>
        <end position="372"/>
    </location>
</feature>
<evidence type="ECO:0000313" key="14">
    <source>
        <dbReference type="WBParaSite" id="EgrG_001195500"/>
    </source>
</evidence>
<dbReference type="WBParaSite" id="EgrG_001195500">
    <property type="protein sequence ID" value="EgrG_001195500"/>
    <property type="gene ID" value="EgrG_001195500"/>
</dbReference>
<reference evidence="12" key="2">
    <citation type="submission" date="2014-06" db="EMBL/GenBank/DDBJ databases">
        <authorList>
            <person name="Aslett M."/>
        </authorList>
    </citation>
    <scope>NUCLEOTIDE SEQUENCE</scope>
</reference>
<dbReference type="AlphaFoldDB" id="A0A068WRK5"/>
<evidence type="ECO:0000313" key="13">
    <source>
        <dbReference type="Proteomes" id="UP000492820"/>
    </source>
</evidence>
<dbReference type="GO" id="GO:0042283">
    <property type="term" value="F:dolichyl pyrophosphate Glc1Man9GlcNAc2 alpha-1,3-glucosyltransferase activity"/>
    <property type="evidence" value="ECO:0007669"/>
    <property type="project" value="TreeGrafter"/>
</dbReference>
<feature type="transmembrane region" description="Helical" evidence="10">
    <location>
        <begin position="154"/>
        <end position="170"/>
    </location>
</feature>
<dbReference type="PANTHER" id="PTHR12413:SF2">
    <property type="entry name" value="DOLICHYL PYROPHOSPHATE GLC1MAN9GLCNAC2 ALPHA-1,3-GLUCOSYLTRANSFERASE-RELATED"/>
    <property type="match status" value="1"/>
</dbReference>
<dbReference type="PANTHER" id="PTHR12413">
    <property type="entry name" value="DOLICHYL GLYCOSYLTRANSFERASE"/>
    <property type="match status" value="1"/>
</dbReference>
<protein>
    <recommendedName>
        <fullName evidence="10">Alpha-1,3-glucosyltransferase</fullName>
        <ecNumber evidence="10">2.4.1.-</ecNumber>
    </recommendedName>
</protein>
<dbReference type="OrthoDB" id="1689333at2759"/>
<keyword evidence="7 10" id="KW-0256">Endoplasmic reticulum</keyword>
<dbReference type="Pfam" id="PF03155">
    <property type="entry name" value="Alg6_Alg8"/>
    <property type="match status" value="1"/>
</dbReference>
<name>A0A068WRK5_ECHGR</name>
<feature type="transmembrane region" description="Helical" evidence="10">
    <location>
        <begin position="378"/>
        <end position="394"/>
    </location>
</feature>
<keyword evidence="11" id="KW-0732">Signal</keyword>
<evidence type="ECO:0000256" key="1">
    <source>
        <dbReference type="ARBA" id="ARBA00004477"/>
    </source>
</evidence>
<dbReference type="GO" id="GO:0005789">
    <property type="term" value="C:endoplasmic reticulum membrane"/>
    <property type="evidence" value="ECO:0007669"/>
    <property type="project" value="UniProtKB-SubCell"/>
</dbReference>
<feature type="transmembrane region" description="Helical" evidence="10">
    <location>
        <begin position="399"/>
        <end position="416"/>
    </location>
</feature>
<evidence type="ECO:0000256" key="9">
    <source>
        <dbReference type="ARBA" id="ARBA00023136"/>
    </source>
</evidence>
<dbReference type="UniPathway" id="UPA00378"/>
<dbReference type="EC" id="2.4.1.-" evidence="10"/>
<feature type="transmembrane region" description="Helical" evidence="10">
    <location>
        <begin position="492"/>
        <end position="513"/>
    </location>
</feature>
<keyword evidence="8 10" id="KW-1133">Transmembrane helix</keyword>
<dbReference type="GO" id="GO:0006487">
    <property type="term" value="P:protein N-linked glycosylation"/>
    <property type="evidence" value="ECO:0007669"/>
    <property type="project" value="TreeGrafter"/>
</dbReference>
<feature type="signal peptide" evidence="11">
    <location>
        <begin position="1"/>
        <end position="21"/>
    </location>
</feature>
<accession>A0A068WRK5</accession>